<name>A0A8J4FWD0_9CHLO</name>
<dbReference type="Proteomes" id="UP000747110">
    <property type="component" value="Unassembled WGS sequence"/>
</dbReference>
<dbReference type="OrthoDB" id="413460at2759"/>
<evidence type="ECO:0000313" key="3">
    <source>
        <dbReference type="Proteomes" id="UP000747110"/>
    </source>
</evidence>
<proteinExistence type="predicted"/>
<feature type="region of interest" description="Disordered" evidence="1">
    <location>
        <begin position="132"/>
        <end position="152"/>
    </location>
</feature>
<comment type="caution">
    <text evidence="2">The sequence shown here is derived from an EMBL/GenBank/DDBJ whole genome shotgun (WGS) entry which is preliminary data.</text>
</comment>
<protein>
    <submittedName>
        <fullName evidence="2">Uncharacterized protein</fullName>
    </submittedName>
</protein>
<feature type="non-terminal residue" evidence="2">
    <location>
        <position position="1"/>
    </location>
</feature>
<reference evidence="2" key="1">
    <citation type="journal article" date="2021" name="Proc. Natl. Acad. Sci. U.S.A.">
        <title>Three genomes in the algal genus Volvox reveal the fate of a haploid sex-determining region after a transition to homothallism.</title>
        <authorList>
            <person name="Yamamoto K."/>
            <person name="Hamaji T."/>
            <person name="Kawai-Toyooka H."/>
            <person name="Matsuzaki R."/>
            <person name="Takahashi F."/>
            <person name="Nishimura Y."/>
            <person name="Kawachi M."/>
            <person name="Noguchi H."/>
            <person name="Minakuchi Y."/>
            <person name="Umen J.G."/>
            <person name="Toyoda A."/>
            <person name="Nozaki H."/>
        </authorList>
    </citation>
    <scope>NUCLEOTIDE SEQUENCE</scope>
    <source>
        <strain evidence="2">NIES-3786</strain>
    </source>
</reference>
<feature type="non-terminal residue" evidence="2">
    <location>
        <position position="152"/>
    </location>
</feature>
<organism evidence="2 3">
    <name type="scientific">Volvox reticuliferus</name>
    <dbReference type="NCBI Taxonomy" id="1737510"/>
    <lineage>
        <taxon>Eukaryota</taxon>
        <taxon>Viridiplantae</taxon>
        <taxon>Chlorophyta</taxon>
        <taxon>core chlorophytes</taxon>
        <taxon>Chlorophyceae</taxon>
        <taxon>CS clade</taxon>
        <taxon>Chlamydomonadales</taxon>
        <taxon>Volvocaceae</taxon>
        <taxon>Volvox</taxon>
    </lineage>
</organism>
<gene>
    <name evidence="2" type="ORF">Vretifemale_17187</name>
</gene>
<evidence type="ECO:0000313" key="2">
    <source>
        <dbReference type="EMBL" id="GIL89418.1"/>
    </source>
</evidence>
<feature type="region of interest" description="Disordered" evidence="1">
    <location>
        <begin position="44"/>
        <end position="81"/>
    </location>
</feature>
<feature type="compositionally biased region" description="Gly residues" evidence="1">
    <location>
        <begin position="48"/>
        <end position="66"/>
    </location>
</feature>
<feature type="compositionally biased region" description="Acidic residues" evidence="1">
    <location>
        <begin position="135"/>
        <end position="152"/>
    </location>
</feature>
<accession>A0A8J4FWD0</accession>
<evidence type="ECO:0000256" key="1">
    <source>
        <dbReference type="SAM" id="MobiDB-lite"/>
    </source>
</evidence>
<sequence>VNTTTMCDTHSAIKCTCDGTATTARAKQNQAKEAVAAAAAAVRERGAQEGGAGVGSGGAAEDGGGVRSAPTGKVKDEHDGGAVDDGILKWAHLASVADSVDPIWSSVSSWLRDKFTTYLFSDHIINDSQRKIAEDDKEAELEALEDAEGEDQ</sequence>
<keyword evidence="3" id="KW-1185">Reference proteome</keyword>
<dbReference type="AlphaFoldDB" id="A0A8J4FWD0"/>
<dbReference type="EMBL" id="BNCP01000050">
    <property type="protein sequence ID" value="GIL89418.1"/>
    <property type="molecule type" value="Genomic_DNA"/>
</dbReference>